<name>A0A519BAD7_9DELT</name>
<dbReference type="PANTHER" id="PTHR43132:SF2">
    <property type="entry name" value="ARSENICAL RESISTANCE OPERON REPRESSOR ARSR-RELATED"/>
    <property type="match status" value="1"/>
</dbReference>
<dbReference type="InterPro" id="IPR001845">
    <property type="entry name" value="HTH_ArsR_DNA-bd_dom"/>
</dbReference>
<dbReference type="EMBL" id="SGBD01000003">
    <property type="protein sequence ID" value="RZD14243.1"/>
    <property type="molecule type" value="Genomic_DNA"/>
</dbReference>
<dbReference type="GO" id="GO:0003677">
    <property type="term" value="F:DNA binding"/>
    <property type="evidence" value="ECO:0007669"/>
    <property type="project" value="UniProtKB-KW"/>
</dbReference>
<keyword evidence="1" id="KW-0805">Transcription regulation</keyword>
<dbReference type="InterPro" id="IPR011991">
    <property type="entry name" value="ArsR-like_HTH"/>
</dbReference>
<evidence type="ECO:0000313" key="7">
    <source>
        <dbReference type="Proteomes" id="UP000320813"/>
    </source>
</evidence>
<dbReference type="PANTHER" id="PTHR43132">
    <property type="entry name" value="ARSENICAL RESISTANCE OPERON REPRESSOR ARSR-RELATED"/>
    <property type="match status" value="1"/>
</dbReference>
<dbReference type="AlphaFoldDB" id="A0A519BAD7"/>
<evidence type="ECO:0000256" key="4">
    <source>
        <dbReference type="SAM" id="MobiDB-lite"/>
    </source>
</evidence>
<comment type="caution">
    <text evidence="6">The sequence shown here is derived from an EMBL/GenBank/DDBJ whole genome shotgun (WGS) entry which is preliminary data.</text>
</comment>
<dbReference type="SMART" id="SM00418">
    <property type="entry name" value="HTH_ARSR"/>
    <property type="match status" value="1"/>
</dbReference>
<keyword evidence="3" id="KW-0804">Transcription</keyword>
<dbReference type="NCBIfam" id="NF033788">
    <property type="entry name" value="HTH_metalloreg"/>
    <property type="match status" value="1"/>
</dbReference>
<feature type="domain" description="HTH arsR-type" evidence="5">
    <location>
        <begin position="9"/>
        <end position="103"/>
    </location>
</feature>
<accession>A0A519BAD7</accession>
<proteinExistence type="predicted"/>
<evidence type="ECO:0000256" key="1">
    <source>
        <dbReference type="ARBA" id="ARBA00023015"/>
    </source>
</evidence>
<keyword evidence="2" id="KW-0238">DNA-binding</keyword>
<dbReference type="GO" id="GO:0003700">
    <property type="term" value="F:DNA-binding transcription factor activity"/>
    <property type="evidence" value="ECO:0007669"/>
    <property type="project" value="InterPro"/>
</dbReference>
<reference evidence="6 7" key="1">
    <citation type="submission" date="2019-01" db="EMBL/GenBank/DDBJ databases">
        <title>Insights into ecological role of a new deltaproteobacterial order Candidatus Sinidesulfobacterales (Sva0485) by metagenomics and metatranscriptomics.</title>
        <authorList>
            <person name="Tan S."/>
            <person name="Liu J."/>
            <person name="Fang Y."/>
            <person name="Hedlund B.P."/>
            <person name="Lian Z.H."/>
            <person name="Huang L.Y."/>
            <person name="Li J.T."/>
            <person name="Huang L.N."/>
            <person name="Li W.J."/>
            <person name="Jiang H.C."/>
            <person name="Dong H.L."/>
            <person name="Shu W.S."/>
        </authorList>
    </citation>
    <scope>NUCLEOTIDE SEQUENCE [LARGE SCALE GENOMIC DNA]</scope>
    <source>
        <strain evidence="6">AP3</strain>
    </source>
</reference>
<dbReference type="Pfam" id="PF01022">
    <property type="entry name" value="HTH_5"/>
    <property type="match status" value="1"/>
</dbReference>
<feature type="region of interest" description="Disordered" evidence="4">
    <location>
        <begin position="98"/>
        <end position="120"/>
    </location>
</feature>
<protein>
    <submittedName>
        <fullName evidence="6">ArsR family transcriptional regulator</fullName>
    </submittedName>
</protein>
<evidence type="ECO:0000256" key="3">
    <source>
        <dbReference type="ARBA" id="ARBA00023163"/>
    </source>
</evidence>
<dbReference type="PRINTS" id="PR00778">
    <property type="entry name" value="HTHARSR"/>
</dbReference>
<dbReference type="SUPFAM" id="SSF46785">
    <property type="entry name" value="Winged helix' DNA-binding domain"/>
    <property type="match status" value="1"/>
</dbReference>
<sequence length="120" mass="13541">MDKKNEIENQRSSFVAEAEILKTLGHPIRLKIIEVLISNKSCVKNIWETLGLPQATVSQHLVSLKNKGIVSCKRDGVMMCYQLSDKRIERIFNELKDYSNSSNNNHGAKADNSISLNLPK</sequence>
<dbReference type="CDD" id="cd00090">
    <property type="entry name" value="HTH_ARSR"/>
    <property type="match status" value="1"/>
</dbReference>
<dbReference type="Proteomes" id="UP000320813">
    <property type="component" value="Unassembled WGS sequence"/>
</dbReference>
<evidence type="ECO:0000259" key="5">
    <source>
        <dbReference type="PROSITE" id="PS50987"/>
    </source>
</evidence>
<dbReference type="InterPro" id="IPR051011">
    <property type="entry name" value="Metal_resp_trans_reg"/>
</dbReference>
<dbReference type="PROSITE" id="PS50987">
    <property type="entry name" value="HTH_ARSR_2"/>
    <property type="match status" value="1"/>
</dbReference>
<dbReference type="InterPro" id="IPR036390">
    <property type="entry name" value="WH_DNA-bd_sf"/>
</dbReference>
<organism evidence="6 7">
    <name type="scientific">Candidatus Acidulodesulfobacterium ferriphilum</name>
    <dbReference type="NCBI Taxonomy" id="2597223"/>
    <lineage>
        <taxon>Bacteria</taxon>
        <taxon>Deltaproteobacteria</taxon>
        <taxon>Candidatus Acidulodesulfobacterales</taxon>
        <taxon>Candidatus Acidulodesulfobacterium</taxon>
    </lineage>
</organism>
<evidence type="ECO:0000313" key="6">
    <source>
        <dbReference type="EMBL" id="RZD14243.1"/>
    </source>
</evidence>
<evidence type="ECO:0000256" key="2">
    <source>
        <dbReference type="ARBA" id="ARBA00023125"/>
    </source>
</evidence>
<dbReference type="InterPro" id="IPR036388">
    <property type="entry name" value="WH-like_DNA-bd_sf"/>
</dbReference>
<gene>
    <name evidence="6" type="ORF">EVJ47_06130</name>
</gene>
<dbReference type="Gene3D" id="1.10.10.10">
    <property type="entry name" value="Winged helix-like DNA-binding domain superfamily/Winged helix DNA-binding domain"/>
    <property type="match status" value="1"/>
</dbReference>